<dbReference type="EMBL" id="VSRR010032370">
    <property type="protein sequence ID" value="MPC71139.1"/>
    <property type="molecule type" value="Genomic_DNA"/>
</dbReference>
<dbReference type="AlphaFoldDB" id="A0A5B7HN31"/>
<protein>
    <submittedName>
        <fullName evidence="1">Uncharacterized protein</fullName>
    </submittedName>
</protein>
<proteinExistence type="predicted"/>
<name>A0A5B7HN31_PORTR</name>
<organism evidence="1 2">
    <name type="scientific">Portunus trituberculatus</name>
    <name type="common">Swimming crab</name>
    <name type="synonym">Neptunus trituberculatus</name>
    <dbReference type="NCBI Taxonomy" id="210409"/>
    <lineage>
        <taxon>Eukaryota</taxon>
        <taxon>Metazoa</taxon>
        <taxon>Ecdysozoa</taxon>
        <taxon>Arthropoda</taxon>
        <taxon>Crustacea</taxon>
        <taxon>Multicrustacea</taxon>
        <taxon>Malacostraca</taxon>
        <taxon>Eumalacostraca</taxon>
        <taxon>Eucarida</taxon>
        <taxon>Decapoda</taxon>
        <taxon>Pleocyemata</taxon>
        <taxon>Brachyura</taxon>
        <taxon>Eubrachyura</taxon>
        <taxon>Portunoidea</taxon>
        <taxon>Portunidae</taxon>
        <taxon>Portuninae</taxon>
        <taxon>Portunus</taxon>
    </lineage>
</organism>
<accession>A0A5B7HN31</accession>
<comment type="caution">
    <text evidence="1">The sequence shown here is derived from an EMBL/GenBank/DDBJ whole genome shotgun (WGS) entry which is preliminary data.</text>
</comment>
<evidence type="ECO:0000313" key="1">
    <source>
        <dbReference type="EMBL" id="MPC71139.1"/>
    </source>
</evidence>
<dbReference type="Proteomes" id="UP000324222">
    <property type="component" value="Unassembled WGS sequence"/>
</dbReference>
<evidence type="ECO:0000313" key="2">
    <source>
        <dbReference type="Proteomes" id="UP000324222"/>
    </source>
</evidence>
<gene>
    <name evidence="1" type="ORF">E2C01_065409</name>
</gene>
<reference evidence="1 2" key="1">
    <citation type="submission" date="2019-05" db="EMBL/GenBank/DDBJ databases">
        <title>Another draft genome of Portunus trituberculatus and its Hox gene families provides insights of decapod evolution.</title>
        <authorList>
            <person name="Jeong J.-H."/>
            <person name="Song I."/>
            <person name="Kim S."/>
            <person name="Choi T."/>
            <person name="Kim D."/>
            <person name="Ryu S."/>
            <person name="Kim W."/>
        </authorList>
    </citation>
    <scope>NUCLEOTIDE SEQUENCE [LARGE SCALE GENOMIC DNA]</scope>
    <source>
        <tissue evidence="1">Muscle</tissue>
    </source>
</reference>
<keyword evidence="2" id="KW-1185">Reference proteome</keyword>
<sequence length="153" mass="17094">MSQSDWPLTEAITSTSSLPSFSSFLSSSINICPNIQSILFHFHLHPINIYLHPQPNLLSFFLSYQQLSQHSTPNMSVVSTRSYHHVPLNTSHHPLPVHTHPSSSSHPYHQEALKSTLHTHSSILTPSPLSIYSTHPPPVITFNKTSFVHSSLS</sequence>